<dbReference type="NCBIfam" id="TIGR03317">
    <property type="entry name" value="ygfZ_signature"/>
    <property type="match status" value="1"/>
</dbReference>
<dbReference type="Proteomes" id="UP001217500">
    <property type="component" value="Chromosome"/>
</dbReference>
<dbReference type="PANTHER" id="PTHR22602">
    <property type="entry name" value="TRANSFERASE CAF17, MITOCHONDRIAL-RELATED"/>
    <property type="match status" value="1"/>
</dbReference>
<proteinExistence type="predicted"/>
<keyword evidence="4" id="KW-1185">Reference proteome</keyword>
<evidence type="ECO:0000313" key="3">
    <source>
        <dbReference type="EMBL" id="WCL53789.1"/>
    </source>
</evidence>
<accession>A0AAF0BK21</accession>
<dbReference type="InterPro" id="IPR027266">
    <property type="entry name" value="TrmE/GcvT-like"/>
</dbReference>
<evidence type="ECO:0000313" key="4">
    <source>
        <dbReference type="Proteomes" id="UP001217500"/>
    </source>
</evidence>
<protein>
    <recommendedName>
        <fullName evidence="2">CAF17 C-terminal domain-containing protein</fullName>
    </recommendedName>
</protein>
<dbReference type="GO" id="GO:0016226">
    <property type="term" value="P:iron-sulfur cluster assembly"/>
    <property type="evidence" value="ECO:0007669"/>
    <property type="project" value="TreeGrafter"/>
</dbReference>
<dbReference type="PANTHER" id="PTHR22602:SF0">
    <property type="entry name" value="TRANSFERASE CAF17, MITOCHONDRIAL-RELATED"/>
    <property type="match status" value="1"/>
</dbReference>
<dbReference type="SUPFAM" id="SSF103025">
    <property type="entry name" value="Folate-binding domain"/>
    <property type="match status" value="1"/>
</dbReference>
<evidence type="ECO:0000256" key="1">
    <source>
        <dbReference type="ARBA" id="ARBA00022946"/>
    </source>
</evidence>
<organism evidence="3 4">
    <name type="scientific">Gimibacter soli</name>
    <dbReference type="NCBI Taxonomy" id="3024400"/>
    <lineage>
        <taxon>Bacteria</taxon>
        <taxon>Pseudomonadati</taxon>
        <taxon>Pseudomonadota</taxon>
        <taxon>Alphaproteobacteria</taxon>
        <taxon>Kordiimonadales</taxon>
        <taxon>Temperatibacteraceae</taxon>
        <taxon>Gimibacter</taxon>
    </lineage>
</organism>
<dbReference type="AlphaFoldDB" id="A0AAF0BK21"/>
<dbReference type="InterPro" id="IPR057460">
    <property type="entry name" value="CAF17_C"/>
</dbReference>
<sequence>MSNAPHADRALKLESRAVIRLGGAEAKTFLNGLVTNDVEKVAPGKAIYAGLLTPQGKYLFDLIVFEDGATGDLLLDVEAARVADLTRKLMLYRLRTPVEIEPTERSVWAILGNIHAGDSVASPDPRHPDLGWRALLEPGVMPDAAPLDLATYEQNRLLLGVPDGSRDMAVEKDFWLETGAERLNGVAFDKGCYVGQELTARMKHRTSVKKLVVPVEVEGGAPAPGTEIVTADGKAAGEIRSGHGDHALAWLRLEYGDDQLAADGKPVTLIR</sequence>
<dbReference type="RefSeq" id="WP_289503391.1">
    <property type="nucleotide sequence ID" value="NZ_CP116805.1"/>
</dbReference>
<gene>
    <name evidence="3" type="ORF">PH603_14710</name>
</gene>
<keyword evidence="1" id="KW-0809">Transit peptide</keyword>
<reference evidence="3" key="1">
    <citation type="submission" date="2023-01" db="EMBL/GenBank/DDBJ databases">
        <title>The genome sequence of Kordiimonadaceae bacterium 6D33.</title>
        <authorList>
            <person name="Liu Y."/>
        </authorList>
    </citation>
    <scope>NUCLEOTIDE SEQUENCE</scope>
    <source>
        <strain evidence="3">6D33</strain>
    </source>
</reference>
<dbReference type="InterPro" id="IPR045179">
    <property type="entry name" value="YgfZ/GcvT"/>
</dbReference>
<name>A0AAF0BK21_9PROT</name>
<dbReference type="EMBL" id="CP116805">
    <property type="protein sequence ID" value="WCL53789.1"/>
    <property type="molecule type" value="Genomic_DNA"/>
</dbReference>
<evidence type="ECO:0000259" key="2">
    <source>
        <dbReference type="Pfam" id="PF25455"/>
    </source>
</evidence>
<dbReference type="KEGG" id="gso:PH603_14710"/>
<dbReference type="InterPro" id="IPR017703">
    <property type="entry name" value="YgfZ/GCV_T_CS"/>
</dbReference>
<dbReference type="Pfam" id="PF25455">
    <property type="entry name" value="Beta-barrel_CAF17_C"/>
    <property type="match status" value="1"/>
</dbReference>
<feature type="domain" description="CAF17 C-terminal" evidence="2">
    <location>
        <begin position="210"/>
        <end position="270"/>
    </location>
</feature>
<dbReference type="PIRSF" id="PIRSF006487">
    <property type="entry name" value="GcvT"/>
    <property type="match status" value="1"/>
</dbReference>
<dbReference type="Gene3D" id="3.30.1360.120">
    <property type="entry name" value="Probable tRNA modification gtpase trme, domain 1"/>
    <property type="match status" value="2"/>
</dbReference>